<feature type="signal peptide" evidence="8">
    <location>
        <begin position="1"/>
        <end position="20"/>
    </location>
</feature>
<dbReference type="Pfam" id="PF13954">
    <property type="entry name" value="PapC_N"/>
    <property type="match status" value="1"/>
</dbReference>
<dbReference type="SUPFAM" id="SSF141729">
    <property type="entry name" value="FimD N-terminal domain-like"/>
    <property type="match status" value="1"/>
</dbReference>
<organism evidence="10 11">
    <name type="scientific">Diaphorobacter aerolatus</name>
    <dbReference type="NCBI Taxonomy" id="1288495"/>
    <lineage>
        <taxon>Bacteria</taxon>
        <taxon>Pseudomonadati</taxon>
        <taxon>Pseudomonadota</taxon>
        <taxon>Betaproteobacteria</taxon>
        <taxon>Burkholderiales</taxon>
        <taxon>Comamonadaceae</taxon>
        <taxon>Diaphorobacter</taxon>
    </lineage>
</organism>
<dbReference type="GO" id="GO:0009279">
    <property type="term" value="C:cell outer membrane"/>
    <property type="evidence" value="ECO:0007669"/>
    <property type="project" value="UniProtKB-SubCell"/>
</dbReference>
<evidence type="ECO:0000256" key="5">
    <source>
        <dbReference type="ARBA" id="ARBA00022729"/>
    </source>
</evidence>
<keyword evidence="5 8" id="KW-0732">Signal</keyword>
<protein>
    <submittedName>
        <fullName evidence="10">Fimbrial biogenesis outer membrane usher protein</fullName>
    </submittedName>
</protein>
<evidence type="ECO:0000256" key="6">
    <source>
        <dbReference type="ARBA" id="ARBA00023136"/>
    </source>
</evidence>
<dbReference type="Gene3D" id="2.60.40.3110">
    <property type="match status" value="1"/>
</dbReference>
<dbReference type="InterPro" id="IPR037224">
    <property type="entry name" value="PapC_N_sf"/>
</dbReference>
<keyword evidence="6" id="KW-0472">Membrane</keyword>
<keyword evidence="7" id="KW-0998">Cell outer membrane</keyword>
<dbReference type="AlphaFoldDB" id="A0A7H0GME9"/>
<dbReference type="Proteomes" id="UP000516028">
    <property type="component" value="Chromosome"/>
</dbReference>
<evidence type="ECO:0000256" key="3">
    <source>
        <dbReference type="ARBA" id="ARBA00022448"/>
    </source>
</evidence>
<dbReference type="KEGG" id="daer:H9K75_05455"/>
<dbReference type="GO" id="GO:0009297">
    <property type="term" value="P:pilus assembly"/>
    <property type="evidence" value="ECO:0007669"/>
    <property type="project" value="InterPro"/>
</dbReference>
<evidence type="ECO:0000259" key="9">
    <source>
        <dbReference type="Pfam" id="PF13954"/>
    </source>
</evidence>
<dbReference type="InterPro" id="IPR025885">
    <property type="entry name" value="PapC_N"/>
</dbReference>
<keyword evidence="3" id="KW-0813">Transport</keyword>
<dbReference type="PANTHER" id="PTHR30451">
    <property type="entry name" value="OUTER MEMBRANE USHER PROTEIN"/>
    <property type="match status" value="1"/>
</dbReference>
<evidence type="ECO:0000313" key="10">
    <source>
        <dbReference type="EMBL" id="QNP49465.1"/>
    </source>
</evidence>
<accession>A0A7H0GME9</accession>
<evidence type="ECO:0000256" key="7">
    <source>
        <dbReference type="ARBA" id="ARBA00023237"/>
    </source>
</evidence>
<reference evidence="10 11" key="1">
    <citation type="submission" date="2020-08" db="EMBL/GenBank/DDBJ databases">
        <title>Genome sequence of Diaphorobacter aerolatus KACC 16536T.</title>
        <authorList>
            <person name="Hyun D.-W."/>
            <person name="Bae J.-W."/>
        </authorList>
    </citation>
    <scope>NUCLEOTIDE SEQUENCE [LARGE SCALE GENOMIC DNA]</scope>
    <source>
        <strain evidence="10 11">KACC 16536</strain>
    </source>
</reference>
<comment type="similarity">
    <text evidence="2">Belongs to the fimbrial export usher family.</text>
</comment>
<name>A0A7H0GME9_9BURK</name>
<keyword evidence="4" id="KW-0812">Transmembrane</keyword>
<dbReference type="PANTHER" id="PTHR30451:SF20">
    <property type="entry name" value="FIMBRIAE USHER"/>
    <property type="match status" value="1"/>
</dbReference>
<dbReference type="FunFam" id="2.60.40.3110:FF:000001">
    <property type="entry name" value="Putative fimbrial outer membrane usher"/>
    <property type="match status" value="1"/>
</dbReference>
<keyword evidence="11" id="KW-1185">Reference proteome</keyword>
<dbReference type="InterPro" id="IPR000015">
    <property type="entry name" value="Fimb_usher"/>
</dbReference>
<gene>
    <name evidence="10" type="ORF">H9K75_05455</name>
</gene>
<evidence type="ECO:0000256" key="8">
    <source>
        <dbReference type="SAM" id="SignalP"/>
    </source>
</evidence>
<dbReference type="Gene3D" id="3.10.20.410">
    <property type="match status" value="1"/>
</dbReference>
<proteinExistence type="inferred from homology"/>
<dbReference type="EMBL" id="CP060783">
    <property type="protein sequence ID" value="QNP49465.1"/>
    <property type="molecule type" value="Genomic_DNA"/>
</dbReference>
<evidence type="ECO:0000256" key="2">
    <source>
        <dbReference type="ARBA" id="ARBA00008064"/>
    </source>
</evidence>
<comment type="subcellular location">
    <subcellularLocation>
        <location evidence="1">Cell outer membrane</location>
        <topology evidence="1">Multi-pass membrane protein</topology>
    </subcellularLocation>
</comment>
<dbReference type="Pfam" id="PF00577">
    <property type="entry name" value="Usher"/>
    <property type="match status" value="1"/>
</dbReference>
<sequence length="424" mass="47160">MKIRLLFWLAMTILPPWASAAQEVSQPPAPKLSFDPKMFKGLGISPQLLEQFNSAQDLPAGRYRLDVFLNEQLRFRKELELRADTSGRQWICIDNALLAELGVEPRVSPQETCADLVKLFPGATAELEGGRLQYQISMPQAYLSKAPRGEVARGDLDAGITALTLNYLGNYQLVQTEGRQSYTRQSAYLSLNAGMNLGQWQLRQQGALQHDQDRGLRYQNLRTYVQRPLVDWGSEMVVGQTFTSGRFLSALGFNGLTLRTDERMLPDSMRGFAPVVRGVAQTNARVTVRQNGFQIYQTTVAPGSFEISDLYATSLSGDLDVEVLENDGRVRLFTVPFSAVPESLREGAGRYDIALGRTRAVGEGTDFFDAVYSRGLSNSWTATGGLRLAGVTGQPYWAAFSIRVWARLVVTSPMQVPRPMAFRR</sequence>
<evidence type="ECO:0000313" key="11">
    <source>
        <dbReference type="Proteomes" id="UP000516028"/>
    </source>
</evidence>
<feature type="chain" id="PRO_5028830535" evidence="8">
    <location>
        <begin position="21"/>
        <end position="424"/>
    </location>
</feature>
<feature type="domain" description="PapC N-terminal" evidence="9">
    <location>
        <begin position="34"/>
        <end position="168"/>
    </location>
</feature>
<evidence type="ECO:0000256" key="1">
    <source>
        <dbReference type="ARBA" id="ARBA00004571"/>
    </source>
</evidence>
<evidence type="ECO:0000256" key="4">
    <source>
        <dbReference type="ARBA" id="ARBA00022692"/>
    </source>
</evidence>
<dbReference type="GO" id="GO:0015473">
    <property type="term" value="F:fimbrial usher porin activity"/>
    <property type="evidence" value="ECO:0007669"/>
    <property type="project" value="InterPro"/>
</dbReference>